<proteinExistence type="inferred from homology"/>
<feature type="binding site" evidence="4">
    <location>
        <position position="351"/>
    </location>
    <ligand>
        <name>substrate</name>
    </ligand>
</feature>
<dbReference type="RefSeq" id="WP_133636095.1">
    <property type="nucleotide sequence ID" value="NZ_SNZJ01000009.1"/>
</dbReference>
<keyword evidence="3 5" id="KW-0663">Pyridoxal phosphate</keyword>
<evidence type="ECO:0000256" key="4">
    <source>
        <dbReference type="PIRSR" id="PIRSR000524-1"/>
    </source>
</evidence>
<dbReference type="PIRSF" id="PIRSF000524">
    <property type="entry name" value="SPT"/>
    <property type="match status" value="1"/>
</dbReference>
<dbReference type="PANTHER" id="PTHR21152">
    <property type="entry name" value="AMINOTRANSFERASE CLASS V"/>
    <property type="match status" value="1"/>
</dbReference>
<dbReference type="AlphaFoldDB" id="A0A4R6ZLR8"/>
<dbReference type="FunFam" id="3.90.1150.10:FF:000031">
    <property type="entry name" value="Serine--glyoxylate aminotransferase"/>
    <property type="match status" value="1"/>
</dbReference>
<dbReference type="InterPro" id="IPR000192">
    <property type="entry name" value="Aminotrans_V_dom"/>
</dbReference>
<gene>
    <name evidence="7" type="ORF">DFP85_109121</name>
</gene>
<evidence type="ECO:0000256" key="3">
    <source>
        <dbReference type="ARBA" id="ARBA00022898"/>
    </source>
</evidence>
<organism evidence="7 8">
    <name type="scientific">Halomonas ventosae</name>
    <dbReference type="NCBI Taxonomy" id="229007"/>
    <lineage>
        <taxon>Bacteria</taxon>
        <taxon>Pseudomonadati</taxon>
        <taxon>Pseudomonadota</taxon>
        <taxon>Gammaproteobacteria</taxon>
        <taxon>Oceanospirillales</taxon>
        <taxon>Halomonadaceae</taxon>
        <taxon>Halomonas</taxon>
    </lineage>
</organism>
<evidence type="ECO:0000256" key="2">
    <source>
        <dbReference type="ARBA" id="ARBA00009236"/>
    </source>
</evidence>
<keyword evidence="7" id="KW-0670">Pyruvate</keyword>
<feature type="modified residue" description="N6-(pyridoxal phosphate)lysine" evidence="5">
    <location>
        <position position="206"/>
    </location>
</feature>
<dbReference type="SUPFAM" id="SSF53383">
    <property type="entry name" value="PLP-dependent transferases"/>
    <property type="match status" value="1"/>
</dbReference>
<comment type="cofactor">
    <cofactor evidence="1 5">
        <name>pyridoxal 5'-phosphate</name>
        <dbReference type="ChEBI" id="CHEBI:597326"/>
    </cofactor>
</comment>
<reference evidence="7 8" key="1">
    <citation type="submission" date="2019-03" db="EMBL/GenBank/DDBJ databases">
        <title>Genomic Encyclopedia of Type Strains, Phase III (KMG-III): the genomes of soil and plant-associated and newly described type strains.</title>
        <authorList>
            <person name="Whitman W."/>
        </authorList>
    </citation>
    <scope>NUCLEOTIDE SEQUENCE [LARGE SCALE GENOMIC DNA]</scope>
    <source>
        <strain evidence="7 8">CECT 5797</strain>
    </source>
</reference>
<comment type="similarity">
    <text evidence="2">Belongs to the class-V pyridoxal-phosphate-dependent aminotransferase family.</text>
</comment>
<dbReference type="InterPro" id="IPR015424">
    <property type="entry name" value="PyrdxlP-dep_Trfase"/>
</dbReference>
<dbReference type="PANTHER" id="PTHR21152:SF40">
    <property type="entry name" value="ALANINE--GLYOXYLATE AMINOTRANSFERASE"/>
    <property type="match status" value="1"/>
</dbReference>
<dbReference type="InterPro" id="IPR024169">
    <property type="entry name" value="SP_NH2Trfase/AEP_transaminase"/>
</dbReference>
<dbReference type="Gene3D" id="3.90.1150.10">
    <property type="entry name" value="Aspartate Aminotransferase, domain 1"/>
    <property type="match status" value="1"/>
</dbReference>
<dbReference type="EMBL" id="SNZJ01000009">
    <property type="protein sequence ID" value="TDR53397.1"/>
    <property type="molecule type" value="Genomic_DNA"/>
</dbReference>
<dbReference type="OrthoDB" id="9766472at2"/>
<dbReference type="Pfam" id="PF00266">
    <property type="entry name" value="Aminotran_5"/>
    <property type="match status" value="1"/>
</dbReference>
<evidence type="ECO:0000256" key="5">
    <source>
        <dbReference type="PIRSR" id="PIRSR000524-50"/>
    </source>
</evidence>
<dbReference type="InterPro" id="IPR015422">
    <property type="entry name" value="PyrdxlP-dep_Trfase_small"/>
</dbReference>
<evidence type="ECO:0000313" key="7">
    <source>
        <dbReference type="EMBL" id="TDR53397.1"/>
    </source>
</evidence>
<comment type="caution">
    <text evidence="7">The sequence shown here is derived from an EMBL/GenBank/DDBJ whole genome shotgun (WGS) entry which is preliminary data.</text>
</comment>
<accession>A0A4R6ZLR8</accession>
<dbReference type="Gene3D" id="3.40.640.10">
    <property type="entry name" value="Type I PLP-dependent aspartate aminotransferase-like (Major domain)"/>
    <property type="match status" value="1"/>
</dbReference>
<sequence length="402" mass="43451">MLNLDFHPSGRHFLQIPGPSPVPDRILRAMSLPTIDHRGPEFGALGLELLGKVKQVFKTDNPVIIYPASGTGAWEAALSNTLSPGDEVLMFETGHFATLWHRMATRLGLAPEFIGLPGYEGWRHGVQADMIEARLREDTGHRLKAVCVVHNETSTGVTSDIAAVRRAIDAAGHPALLLVDTISGLASADYRHDEWGVDVTISGSQKGLMLPPGISFNAVSDKAIEASRHNAMPKSFWAWDEILEANRNGYWPYTPSTNLLYGLNESLDMLLEEGLEHVLARHQRWAAGVRTAVEAWGLEIQCQDPSVYSPVLTGVVMPEGTDADAVRKIIYERFDLSLGTGLGKAKGKMFRIGHLGDCNDLTLIATLGGCEAGLKLAGVPLKGSGVTAALDYFAGHPLEAAH</sequence>
<protein>
    <submittedName>
        <fullName evidence="7">Alanine-glyoxylate transaminase/serine-glyoxylate transaminase/serine-pyruvate transaminase</fullName>
    </submittedName>
</protein>
<evidence type="ECO:0000313" key="8">
    <source>
        <dbReference type="Proteomes" id="UP000295212"/>
    </source>
</evidence>
<dbReference type="InterPro" id="IPR015421">
    <property type="entry name" value="PyrdxlP-dep_Trfase_major"/>
</dbReference>
<name>A0A4R6ZLR8_9GAMM</name>
<dbReference type="GO" id="GO:0008453">
    <property type="term" value="F:alanine-glyoxylate transaminase activity"/>
    <property type="evidence" value="ECO:0007669"/>
    <property type="project" value="TreeGrafter"/>
</dbReference>
<dbReference type="GO" id="GO:0004760">
    <property type="term" value="F:L-serine-pyruvate transaminase activity"/>
    <property type="evidence" value="ECO:0007669"/>
    <property type="project" value="TreeGrafter"/>
</dbReference>
<evidence type="ECO:0000256" key="1">
    <source>
        <dbReference type="ARBA" id="ARBA00001933"/>
    </source>
</evidence>
<dbReference type="GO" id="GO:0019265">
    <property type="term" value="P:glycine biosynthetic process, by transamination of glyoxylate"/>
    <property type="evidence" value="ECO:0007669"/>
    <property type="project" value="TreeGrafter"/>
</dbReference>
<feature type="domain" description="Aminotransferase class V" evidence="6">
    <location>
        <begin position="51"/>
        <end position="294"/>
    </location>
</feature>
<dbReference type="Proteomes" id="UP000295212">
    <property type="component" value="Unassembled WGS sequence"/>
</dbReference>
<dbReference type="FunFam" id="3.40.640.10:FF:000054">
    <property type="entry name" value="Serine--glyoxylate aminotransferase"/>
    <property type="match status" value="1"/>
</dbReference>
<evidence type="ECO:0000259" key="6">
    <source>
        <dbReference type="Pfam" id="PF00266"/>
    </source>
</evidence>